<dbReference type="InterPro" id="IPR050345">
    <property type="entry name" value="Aliph_Amidase/BUP"/>
</dbReference>
<keyword evidence="4" id="KW-1185">Reference proteome</keyword>
<comment type="caution">
    <text evidence="3">The sequence shown here is derived from an EMBL/GenBank/DDBJ whole genome shotgun (WGS) entry which is preliminary data.</text>
</comment>
<dbReference type="OrthoDB" id="9811121at2"/>
<evidence type="ECO:0000313" key="4">
    <source>
        <dbReference type="Proteomes" id="UP000255355"/>
    </source>
</evidence>
<organism evidence="3 4">
    <name type="scientific">Nocardia mexicana</name>
    <dbReference type="NCBI Taxonomy" id="279262"/>
    <lineage>
        <taxon>Bacteria</taxon>
        <taxon>Bacillati</taxon>
        <taxon>Actinomycetota</taxon>
        <taxon>Actinomycetes</taxon>
        <taxon>Mycobacteriales</taxon>
        <taxon>Nocardiaceae</taxon>
        <taxon>Nocardia</taxon>
    </lineage>
</organism>
<reference evidence="3 4" key="1">
    <citation type="submission" date="2018-07" db="EMBL/GenBank/DDBJ databases">
        <title>Genomic Encyclopedia of Type Strains, Phase IV (KMG-IV): sequencing the most valuable type-strain genomes for metagenomic binning, comparative biology and taxonomic classification.</title>
        <authorList>
            <person name="Goeker M."/>
        </authorList>
    </citation>
    <scope>NUCLEOTIDE SEQUENCE [LARGE SCALE GENOMIC DNA]</scope>
    <source>
        <strain evidence="3 4">DSM 44952</strain>
    </source>
</reference>
<protein>
    <submittedName>
        <fullName evidence="3">Amidase</fullName>
    </submittedName>
</protein>
<dbReference type="Proteomes" id="UP000255355">
    <property type="component" value="Unassembled WGS sequence"/>
</dbReference>
<dbReference type="SUPFAM" id="SSF56317">
    <property type="entry name" value="Carbon-nitrogen hydrolase"/>
    <property type="match status" value="1"/>
</dbReference>
<dbReference type="PANTHER" id="PTHR43674:SF14">
    <property type="entry name" value="ALIPHATIC AMIDASE"/>
    <property type="match status" value="1"/>
</dbReference>
<keyword evidence="1" id="KW-0378">Hydrolase</keyword>
<dbReference type="InterPro" id="IPR036526">
    <property type="entry name" value="C-N_Hydrolase_sf"/>
</dbReference>
<dbReference type="NCBIfam" id="NF009802">
    <property type="entry name" value="PRK13286.1"/>
    <property type="match status" value="1"/>
</dbReference>
<dbReference type="Pfam" id="PF00795">
    <property type="entry name" value="CN_hydrolase"/>
    <property type="match status" value="1"/>
</dbReference>
<dbReference type="InterPro" id="IPR003010">
    <property type="entry name" value="C-N_Hydrolase"/>
</dbReference>
<proteinExistence type="predicted"/>
<dbReference type="Gene3D" id="3.60.110.10">
    <property type="entry name" value="Carbon-nitrogen hydrolase"/>
    <property type="match status" value="1"/>
</dbReference>
<gene>
    <name evidence="3" type="ORF">DFR68_104361</name>
</gene>
<dbReference type="EMBL" id="QQAZ01000004">
    <property type="protein sequence ID" value="RDI51877.1"/>
    <property type="molecule type" value="Genomic_DNA"/>
</dbReference>
<evidence type="ECO:0000313" key="3">
    <source>
        <dbReference type="EMBL" id="RDI51877.1"/>
    </source>
</evidence>
<feature type="domain" description="CN hydrolase" evidence="2">
    <location>
        <begin position="38"/>
        <end position="285"/>
    </location>
</feature>
<dbReference type="GO" id="GO:0016811">
    <property type="term" value="F:hydrolase activity, acting on carbon-nitrogen (but not peptide) bonds, in linear amides"/>
    <property type="evidence" value="ECO:0007669"/>
    <property type="project" value="TreeGrafter"/>
</dbReference>
<name>A0A370H630_9NOCA</name>
<dbReference type="PROSITE" id="PS50263">
    <property type="entry name" value="CN_HYDROLASE"/>
    <property type="match status" value="1"/>
</dbReference>
<dbReference type="AlphaFoldDB" id="A0A370H630"/>
<sequence>MVSPAETGRSRKAPELTGPQFLEHSFDNEEALPDAYCLAVAVVNYPMPRLHTRGEVLANCYRMARTIDGLVRGNPDLDLVVFPEYSAMGVMYDEAELYSTATVVPGDETEVFAQACRRNRVWGVFSLAGECHEDHPRRPPYNTAILINDRGEIVQRYRKIAPGPDGELAWPGDATYVCDGPKGIQLSIILGEDGNYPEVWRDCAMKGAELVVRCQGLAGGDRDQQVAMARTMAWANNVYVAVASATGFDGVRSYFGHSAVIGCDGRTIAECGSEPDGVQVARLWAREPRNVDRSPLYTLLHRGAAAFAAVGDGHRGTADCPFDFYRTWVNDPVKAQEQLHEIAGGFR</sequence>
<accession>A0A370H630</accession>
<evidence type="ECO:0000259" key="2">
    <source>
        <dbReference type="PROSITE" id="PS50263"/>
    </source>
</evidence>
<dbReference type="PANTHER" id="PTHR43674">
    <property type="entry name" value="NITRILASE C965.09-RELATED"/>
    <property type="match status" value="1"/>
</dbReference>
<evidence type="ECO:0000256" key="1">
    <source>
        <dbReference type="ARBA" id="ARBA00022801"/>
    </source>
</evidence>
<dbReference type="STRING" id="1210089.GCA_001613165_01396"/>